<feature type="region of interest" description="Disordered" evidence="1">
    <location>
        <begin position="29"/>
        <end position="48"/>
    </location>
</feature>
<organism evidence="2 3">
    <name type="scientific">Streptacidiphilus pinicola</name>
    <dbReference type="NCBI Taxonomy" id="2219663"/>
    <lineage>
        <taxon>Bacteria</taxon>
        <taxon>Bacillati</taxon>
        <taxon>Actinomycetota</taxon>
        <taxon>Actinomycetes</taxon>
        <taxon>Kitasatosporales</taxon>
        <taxon>Streptomycetaceae</taxon>
        <taxon>Streptacidiphilus</taxon>
    </lineage>
</organism>
<protein>
    <submittedName>
        <fullName evidence="2">Uncharacterized protein</fullName>
    </submittedName>
</protein>
<name>A0A2X0IUL3_9ACTN</name>
<evidence type="ECO:0000256" key="1">
    <source>
        <dbReference type="SAM" id="MobiDB-lite"/>
    </source>
</evidence>
<feature type="compositionally biased region" description="Basic and acidic residues" evidence="1">
    <location>
        <begin position="32"/>
        <end position="48"/>
    </location>
</feature>
<reference evidence="2 3" key="1">
    <citation type="submission" date="2018-06" db="EMBL/GenBank/DDBJ databases">
        <title>Streptacidiphilus pinicola sp. nov., isolated from pine grove soil.</title>
        <authorList>
            <person name="Roh S.G."/>
            <person name="Park S."/>
            <person name="Kim M.-K."/>
            <person name="Yun B.-R."/>
            <person name="Park J."/>
            <person name="Kim M.J."/>
            <person name="Kim Y.S."/>
            <person name="Kim S.B."/>
        </authorList>
    </citation>
    <scope>NUCLEOTIDE SEQUENCE [LARGE SCALE GENOMIC DNA]</scope>
    <source>
        <strain evidence="2 3">MMS16-CNU450</strain>
    </source>
</reference>
<evidence type="ECO:0000313" key="2">
    <source>
        <dbReference type="EMBL" id="RAG87313.1"/>
    </source>
</evidence>
<accession>A0A2X0IUL3</accession>
<sequence length="59" mass="6637">MGAAPEVLQQAELTPQEALESEQEWFLDAESGDLRPEEPADGDPRDLPRAVRVARWTFD</sequence>
<evidence type="ECO:0000313" key="3">
    <source>
        <dbReference type="Proteomes" id="UP000248889"/>
    </source>
</evidence>
<proteinExistence type="predicted"/>
<dbReference type="RefSeq" id="WP_111498926.1">
    <property type="nucleotide sequence ID" value="NZ_QKYN01000008.1"/>
</dbReference>
<dbReference type="Proteomes" id="UP000248889">
    <property type="component" value="Unassembled WGS sequence"/>
</dbReference>
<feature type="region of interest" description="Disordered" evidence="1">
    <location>
        <begin position="1"/>
        <end position="21"/>
    </location>
</feature>
<keyword evidence="3" id="KW-1185">Reference proteome</keyword>
<dbReference type="EMBL" id="QKYN01000008">
    <property type="protein sequence ID" value="RAG87313.1"/>
    <property type="molecule type" value="Genomic_DNA"/>
</dbReference>
<comment type="caution">
    <text evidence="2">The sequence shown here is derived from an EMBL/GenBank/DDBJ whole genome shotgun (WGS) entry which is preliminary data.</text>
</comment>
<dbReference type="OrthoDB" id="3855200at2"/>
<gene>
    <name evidence="2" type="ORF">DN069_01955</name>
</gene>
<dbReference type="AlphaFoldDB" id="A0A2X0IUL3"/>